<evidence type="ECO:0000256" key="1">
    <source>
        <dbReference type="ARBA" id="ARBA00004123"/>
    </source>
</evidence>
<sequence length="259" mass="27647">MSSTGGITSRGKAKATKSVSRSSKAGLQFPVGRIARYLKAGNEHALGVWRKGKGKEYGGEGEGGGGVRGVDRPGHHQHQVHHLRPPCQPRRLPPPRVQAALPGGRQGDQVGGLVSDGWTNDTYNMYISSMEASFMQQLCGQQQHHHHATPDRGMIHVGSGHGLKVLQEGASDTLGCKKNVPRPHDVGPRGLLEDPWASCFKPRDSAMNRRGDGVGASDGESGTDTVQVMAPKHGRGVSTCVRGNPIDRTSGCYTFHLVC</sequence>
<feature type="compositionally biased region" description="Basic and acidic residues" evidence="6">
    <location>
        <begin position="203"/>
        <end position="212"/>
    </location>
</feature>
<evidence type="ECO:0000256" key="2">
    <source>
        <dbReference type="ARBA" id="ARBA00004286"/>
    </source>
</evidence>
<dbReference type="InterPro" id="IPR009072">
    <property type="entry name" value="Histone-fold"/>
</dbReference>
<protein>
    <recommendedName>
        <fullName evidence="8">Histone H2A</fullName>
    </recommendedName>
</protein>
<feature type="region of interest" description="Disordered" evidence="6">
    <location>
        <begin position="1"/>
        <end position="24"/>
    </location>
</feature>
<evidence type="ECO:0000256" key="6">
    <source>
        <dbReference type="SAM" id="MobiDB-lite"/>
    </source>
</evidence>
<reference evidence="7" key="1">
    <citation type="journal article" date="2014" name="Science">
        <title>Structural and functional partitioning of bread wheat chromosome 3B.</title>
        <authorList>
            <person name="Choulet F."/>
            <person name="Alberti A."/>
            <person name="Theil S."/>
            <person name="Glover N."/>
            <person name="Barbe V."/>
            <person name="Daron J."/>
            <person name="Pingault L."/>
            <person name="Sourdille P."/>
            <person name="Couloux A."/>
            <person name="Paux E."/>
            <person name="Leroy P."/>
            <person name="Mangenot S."/>
            <person name="Guilhot N."/>
            <person name="Le Gouis J."/>
            <person name="Balfourier F."/>
            <person name="Alaux M."/>
            <person name="Jamilloux V."/>
            <person name="Poulain J."/>
            <person name="Durand C."/>
            <person name="Bellec A."/>
            <person name="Gaspin C."/>
            <person name="Safar J."/>
            <person name="Dolezel J."/>
            <person name="Rogers J."/>
            <person name="Vandepoele K."/>
            <person name="Aury J.M."/>
            <person name="Mayer K."/>
            <person name="Berges H."/>
            <person name="Quesneville H."/>
            <person name="Wincker P."/>
            <person name="Feuillet C."/>
        </authorList>
    </citation>
    <scope>NUCLEOTIDE SEQUENCE</scope>
</reference>
<dbReference type="GO" id="GO:0005634">
    <property type="term" value="C:nucleus"/>
    <property type="evidence" value="ECO:0007669"/>
    <property type="project" value="UniProtKB-SubCell"/>
</dbReference>
<gene>
    <name evidence="7" type="ORF">TRAES_3BF040500090CFD_c1</name>
</gene>
<feature type="region of interest" description="Disordered" evidence="6">
    <location>
        <begin position="203"/>
        <end position="223"/>
    </location>
</feature>
<dbReference type="GO" id="GO:0030527">
    <property type="term" value="F:structural constituent of chromatin"/>
    <property type="evidence" value="ECO:0007669"/>
    <property type="project" value="InterPro"/>
</dbReference>
<dbReference type="PROSITE" id="PS00046">
    <property type="entry name" value="HISTONE_H2A"/>
    <property type="match status" value="1"/>
</dbReference>
<comment type="similarity">
    <text evidence="3">Belongs to the histone H2A family.</text>
</comment>
<dbReference type="PANTHER" id="PTHR33676:SF12">
    <property type="entry name" value="EXPRESSED PROTEIN"/>
    <property type="match status" value="1"/>
</dbReference>
<evidence type="ECO:0000256" key="4">
    <source>
        <dbReference type="ARBA" id="ARBA00022454"/>
    </source>
</evidence>
<evidence type="ECO:0000313" key="7">
    <source>
        <dbReference type="EMBL" id="CDM86979.1"/>
    </source>
</evidence>
<dbReference type="InterPro" id="IPR044678">
    <property type="entry name" value="COR27/28"/>
</dbReference>
<dbReference type="Gene3D" id="1.10.20.10">
    <property type="entry name" value="Histone, subunit A"/>
    <property type="match status" value="1"/>
</dbReference>
<dbReference type="GO" id="GO:0046982">
    <property type="term" value="F:protein heterodimerization activity"/>
    <property type="evidence" value="ECO:0007669"/>
    <property type="project" value="InterPro"/>
</dbReference>
<feature type="region of interest" description="Disordered" evidence="6">
    <location>
        <begin position="52"/>
        <end position="92"/>
    </location>
</feature>
<dbReference type="InterPro" id="IPR002119">
    <property type="entry name" value="Histone_H2A"/>
</dbReference>
<dbReference type="GO" id="GO:0000786">
    <property type="term" value="C:nucleosome"/>
    <property type="evidence" value="ECO:0007669"/>
    <property type="project" value="InterPro"/>
</dbReference>
<organism evidence="7">
    <name type="scientific">Triticum aestivum</name>
    <name type="common">Wheat</name>
    <dbReference type="NCBI Taxonomy" id="4565"/>
    <lineage>
        <taxon>Eukaryota</taxon>
        <taxon>Viridiplantae</taxon>
        <taxon>Streptophyta</taxon>
        <taxon>Embryophyta</taxon>
        <taxon>Tracheophyta</taxon>
        <taxon>Spermatophyta</taxon>
        <taxon>Magnoliopsida</taxon>
        <taxon>Liliopsida</taxon>
        <taxon>Poales</taxon>
        <taxon>Poaceae</taxon>
        <taxon>BOP clade</taxon>
        <taxon>Pooideae</taxon>
        <taxon>Triticodae</taxon>
        <taxon>Triticeae</taxon>
        <taxon>Triticinae</taxon>
        <taxon>Triticum</taxon>
    </lineage>
</organism>
<dbReference type="GO" id="GO:0042752">
    <property type="term" value="P:regulation of circadian rhythm"/>
    <property type="evidence" value="ECO:0007669"/>
    <property type="project" value="InterPro"/>
</dbReference>
<dbReference type="HOGENOM" id="CLU_1075269_0_0_1"/>
<name>A0A080YUB2_WHEAT</name>
<dbReference type="SUPFAM" id="SSF47113">
    <property type="entry name" value="Histone-fold"/>
    <property type="match status" value="1"/>
</dbReference>
<evidence type="ECO:0000256" key="5">
    <source>
        <dbReference type="ARBA" id="ARBA00023242"/>
    </source>
</evidence>
<dbReference type="GO" id="GO:0009409">
    <property type="term" value="P:response to cold"/>
    <property type="evidence" value="ECO:0007669"/>
    <property type="project" value="InterPro"/>
</dbReference>
<comment type="subcellular location">
    <subcellularLocation>
        <location evidence="2">Chromosome</location>
    </subcellularLocation>
    <subcellularLocation>
        <location evidence="1">Nucleus</location>
    </subcellularLocation>
</comment>
<dbReference type="SMART" id="SM00414">
    <property type="entry name" value="H2A"/>
    <property type="match status" value="1"/>
</dbReference>
<dbReference type="EMBL" id="HG670306">
    <property type="protein sequence ID" value="CDM86979.1"/>
    <property type="molecule type" value="Genomic_DNA"/>
</dbReference>
<dbReference type="InterPro" id="IPR032458">
    <property type="entry name" value="Histone_H2A_CS"/>
</dbReference>
<dbReference type="GO" id="GO:0003677">
    <property type="term" value="F:DNA binding"/>
    <property type="evidence" value="ECO:0007669"/>
    <property type="project" value="InterPro"/>
</dbReference>
<dbReference type="PANTHER" id="PTHR33676">
    <property type="entry name" value="COLD REGULATED PROTEIN 27"/>
    <property type="match status" value="1"/>
</dbReference>
<evidence type="ECO:0000256" key="3">
    <source>
        <dbReference type="ARBA" id="ARBA00010691"/>
    </source>
</evidence>
<feature type="compositionally biased region" description="Basic residues" evidence="6">
    <location>
        <begin position="75"/>
        <end position="84"/>
    </location>
</feature>
<evidence type="ECO:0008006" key="8">
    <source>
        <dbReference type="Google" id="ProtNLM"/>
    </source>
</evidence>
<keyword evidence="4" id="KW-0158">Chromosome</keyword>
<proteinExistence type="inferred from homology"/>
<keyword evidence="5" id="KW-0539">Nucleus</keyword>
<accession>A0A080YUB2</accession>
<dbReference type="AlphaFoldDB" id="A0A080YUB2"/>